<reference evidence="3 5" key="2">
    <citation type="submission" date="2020-08" db="EMBL/GenBank/DDBJ databases">
        <title>Genomic Encyclopedia of Type Strains, Phase IV (KMG-IV): sequencing the most valuable type-strain genomes for metagenomic binning, comparative biology and taxonomic classification.</title>
        <authorList>
            <person name="Goeker M."/>
        </authorList>
    </citation>
    <scope>NUCLEOTIDE SEQUENCE [LARGE SCALE GENOMIC DNA]</scope>
    <source>
        <strain evidence="3 5">DSM 10368</strain>
    </source>
</reference>
<proteinExistence type="predicted"/>
<feature type="compositionally biased region" description="Polar residues" evidence="1">
    <location>
        <begin position="94"/>
        <end position="107"/>
    </location>
</feature>
<evidence type="ECO:0000313" key="5">
    <source>
        <dbReference type="Proteomes" id="UP000577697"/>
    </source>
</evidence>
<name>A0AAC8YSQ0_AMIAI</name>
<evidence type="ECO:0000313" key="2">
    <source>
        <dbReference type="EMBL" id="AMS43885.1"/>
    </source>
</evidence>
<feature type="region of interest" description="Disordered" evidence="1">
    <location>
        <begin position="88"/>
        <end position="126"/>
    </location>
</feature>
<dbReference type="AlphaFoldDB" id="A0AAC8YSQ0"/>
<dbReference type="Proteomes" id="UP000577697">
    <property type="component" value="Unassembled WGS sequence"/>
</dbReference>
<gene>
    <name evidence="2" type="ORF">AA2016_4976</name>
    <name evidence="3" type="ORF">FHS67_003618</name>
</gene>
<accession>A0AAC8YSQ0</accession>
<dbReference type="RefSeq" id="WP_067964833.1">
    <property type="nucleotide sequence ID" value="NZ_CP015005.1"/>
</dbReference>
<dbReference type="Proteomes" id="UP000075755">
    <property type="component" value="Chromosome"/>
</dbReference>
<reference evidence="2 4" key="1">
    <citation type="submission" date="2016-03" db="EMBL/GenBank/DDBJ databases">
        <title>Complete genome of Aminobacter aminovorans KCTC 2477.</title>
        <authorList>
            <person name="Kim K.M."/>
        </authorList>
    </citation>
    <scope>NUCLEOTIDE SEQUENCE [LARGE SCALE GENOMIC DNA]</scope>
    <source>
        <strain evidence="2 4">KCTC 2477</strain>
    </source>
</reference>
<organism evidence="2 4">
    <name type="scientific">Aminobacter aminovorans</name>
    <name type="common">Chelatobacter heintzii</name>
    <dbReference type="NCBI Taxonomy" id="83263"/>
    <lineage>
        <taxon>Bacteria</taxon>
        <taxon>Pseudomonadati</taxon>
        <taxon>Pseudomonadota</taxon>
        <taxon>Alphaproteobacteria</taxon>
        <taxon>Hyphomicrobiales</taxon>
        <taxon>Phyllobacteriaceae</taxon>
        <taxon>Aminobacter</taxon>
    </lineage>
</organism>
<keyword evidence="5" id="KW-1185">Reference proteome</keyword>
<dbReference type="EMBL" id="CP015005">
    <property type="protein sequence ID" value="AMS43885.1"/>
    <property type="molecule type" value="Genomic_DNA"/>
</dbReference>
<evidence type="ECO:0000256" key="1">
    <source>
        <dbReference type="SAM" id="MobiDB-lite"/>
    </source>
</evidence>
<evidence type="ECO:0000313" key="3">
    <source>
        <dbReference type="EMBL" id="MBB3707287.1"/>
    </source>
</evidence>
<dbReference type="EMBL" id="JACICB010000013">
    <property type="protein sequence ID" value="MBB3707287.1"/>
    <property type="molecule type" value="Genomic_DNA"/>
</dbReference>
<protein>
    <submittedName>
        <fullName evidence="2">Uncharacterized protein</fullName>
    </submittedName>
</protein>
<dbReference type="KEGG" id="aak:AA2016_4976"/>
<evidence type="ECO:0000313" key="4">
    <source>
        <dbReference type="Proteomes" id="UP000075755"/>
    </source>
</evidence>
<sequence length="126" mass="13322">MASKKPLSATADKSAADLRKLAEPVGTQNFAKHIADVFSNFGKGKPFLSATDLAEALSQIDGAANFVTRPSEPTPTIDLQLPDMSQGVRVSLPNPIQDSYQPQNGDTGTEKAMVPPANRGADVEEL</sequence>